<dbReference type="AlphaFoldDB" id="A0A7Y5ZYB4"/>
<protein>
    <submittedName>
        <fullName evidence="2">Uncharacterized protein</fullName>
    </submittedName>
</protein>
<keyword evidence="3" id="KW-1185">Reference proteome</keyword>
<dbReference type="EMBL" id="JABMCI010000044">
    <property type="protein sequence ID" value="NUU16376.1"/>
    <property type="molecule type" value="Genomic_DNA"/>
</dbReference>
<dbReference type="Proteomes" id="UP000565724">
    <property type="component" value="Unassembled WGS sequence"/>
</dbReference>
<keyword evidence="1" id="KW-0472">Membrane</keyword>
<evidence type="ECO:0000313" key="2">
    <source>
        <dbReference type="EMBL" id="NUU16376.1"/>
    </source>
</evidence>
<feature type="transmembrane region" description="Helical" evidence="1">
    <location>
        <begin position="235"/>
        <end position="259"/>
    </location>
</feature>
<evidence type="ECO:0000313" key="3">
    <source>
        <dbReference type="Proteomes" id="UP000565724"/>
    </source>
</evidence>
<gene>
    <name evidence="2" type="ORF">HP550_03830</name>
</gene>
<feature type="transmembrane region" description="Helical" evidence="1">
    <location>
        <begin position="307"/>
        <end position="329"/>
    </location>
</feature>
<keyword evidence="1" id="KW-1133">Transmembrane helix</keyword>
<reference evidence="2 3" key="1">
    <citation type="submission" date="2020-05" db="EMBL/GenBank/DDBJ databases">
        <title>Genome Sequencing of Type Strains.</title>
        <authorList>
            <person name="Lemaire J.F."/>
            <person name="Inderbitzin P."/>
            <person name="Gregorio O.A."/>
            <person name="Collins S.B."/>
            <person name="Wespe N."/>
            <person name="Knight-Connoni V."/>
        </authorList>
    </citation>
    <scope>NUCLEOTIDE SEQUENCE [LARGE SCALE GENOMIC DNA]</scope>
    <source>
        <strain evidence="2 3">ATCC 25174</strain>
    </source>
</reference>
<comment type="caution">
    <text evidence="2">The sequence shown here is derived from an EMBL/GenBank/DDBJ whole genome shotgun (WGS) entry which is preliminary data.</text>
</comment>
<dbReference type="RefSeq" id="WP_175346268.1">
    <property type="nucleotide sequence ID" value="NZ_JABMCI010000044.1"/>
</dbReference>
<feature type="transmembrane region" description="Helical" evidence="1">
    <location>
        <begin position="121"/>
        <end position="140"/>
    </location>
</feature>
<accession>A0A7Y5ZYB4</accession>
<keyword evidence="1" id="KW-0812">Transmembrane</keyword>
<name>A0A7Y5ZYB4_9CELL</name>
<feature type="transmembrane region" description="Helical" evidence="1">
    <location>
        <begin position="184"/>
        <end position="204"/>
    </location>
</feature>
<feature type="transmembrane region" description="Helical" evidence="1">
    <location>
        <begin position="284"/>
        <end position="301"/>
    </location>
</feature>
<organism evidence="2 3">
    <name type="scientific">Cellulomonas humilata</name>
    <dbReference type="NCBI Taxonomy" id="144055"/>
    <lineage>
        <taxon>Bacteria</taxon>
        <taxon>Bacillati</taxon>
        <taxon>Actinomycetota</taxon>
        <taxon>Actinomycetes</taxon>
        <taxon>Micrococcales</taxon>
        <taxon>Cellulomonadaceae</taxon>
        <taxon>Cellulomonas</taxon>
    </lineage>
</organism>
<evidence type="ECO:0000256" key="1">
    <source>
        <dbReference type="SAM" id="Phobius"/>
    </source>
</evidence>
<sequence>MRDLERSAAFWLRAYPTSWRAERATEVTAVLVDLVDDDARRLDARTALGLLRGGLATRWRQTPPLWVYLPYRMFDLRLPERYRGWVVRDISSPGHLRRSLLGRAWLFLLPVYAALNDLRPGTLVMWAAMIVATAATLLCVRPDASVRRRLQHHARPGWGEPRTVGAFVWVQTSRARIAAQAGSSVLVLLLAVGAVVWSAAALVAPARLVLDSLPCDLPASGPCFEVGSTVAARDFAPGVAALLAVATVVGVLLAAMVVARRLDRRLPIRPAQPARHLLGLRPQARVGVALWVVLVVAAALAEATGAWVFAVSAVAGPLCLLLLPSAVVVRSRARATPDAAFVDLWRVAWTGRPVAVDRPDSELVPAFGLEAR</sequence>
<proteinExistence type="predicted"/>